<reference evidence="1" key="1">
    <citation type="submission" date="2020-05" db="UniProtKB">
        <authorList>
            <consortium name="EnsemblMetazoa"/>
        </authorList>
    </citation>
    <scope>IDENTIFICATION</scope>
    <source>
        <strain evidence="1">FUMOZ</strain>
    </source>
</reference>
<evidence type="ECO:0000313" key="1">
    <source>
        <dbReference type="EnsemblMetazoa" id="AFUN011143-PA"/>
    </source>
</evidence>
<dbReference type="VEuPathDB" id="VectorBase:AFUN011143"/>
<protein>
    <submittedName>
        <fullName evidence="1">Uncharacterized protein</fullName>
    </submittedName>
</protein>
<dbReference type="AlphaFoldDB" id="A0A182RXX2"/>
<name>A0A182RXX2_ANOFN</name>
<accession>A0A182RXX2</accession>
<dbReference type="EnsemblMetazoa" id="AFUN011143-RA">
    <property type="protein sequence ID" value="AFUN011143-PA"/>
    <property type="gene ID" value="AFUN011143"/>
</dbReference>
<organism evidence="1">
    <name type="scientific">Anopheles funestus</name>
    <name type="common">African malaria mosquito</name>
    <dbReference type="NCBI Taxonomy" id="62324"/>
    <lineage>
        <taxon>Eukaryota</taxon>
        <taxon>Metazoa</taxon>
        <taxon>Ecdysozoa</taxon>
        <taxon>Arthropoda</taxon>
        <taxon>Hexapoda</taxon>
        <taxon>Insecta</taxon>
        <taxon>Pterygota</taxon>
        <taxon>Neoptera</taxon>
        <taxon>Endopterygota</taxon>
        <taxon>Diptera</taxon>
        <taxon>Nematocera</taxon>
        <taxon>Culicoidea</taxon>
        <taxon>Culicidae</taxon>
        <taxon>Anophelinae</taxon>
        <taxon>Anopheles</taxon>
    </lineage>
</organism>
<proteinExistence type="predicted"/>
<sequence length="39" mass="4645">SISECKLNNMAILYIEQEFLDRIDTTEELGRKKSRKKLM</sequence>